<dbReference type="InterPro" id="IPR018824">
    <property type="entry name" value="Conidiation-specific_6"/>
</dbReference>
<dbReference type="HOGENOM" id="CLU_1078095_0_0_1"/>
<dbReference type="PANTHER" id="PTHR36576:SF2">
    <property type="entry name" value="PROTEIN CON-6, PUTATIVE (AFU_ORTHOLOGUE AFUA_4G03615)-RELATED"/>
    <property type="match status" value="1"/>
</dbReference>
<evidence type="ECO:0000313" key="3">
    <source>
        <dbReference type="Proteomes" id="UP000001294"/>
    </source>
</evidence>
<feature type="region of interest" description="Disordered" evidence="1">
    <location>
        <begin position="106"/>
        <end position="135"/>
    </location>
</feature>
<dbReference type="Proteomes" id="UP000001294">
    <property type="component" value="Unassembled WGS sequence"/>
</dbReference>
<sequence length="258" mass="25949">MSAIPTGYSPSTLSTGMSSCAIPIFEIPTDDAACGIHPTRLSNATEVLSLCCGVASVVTYAGGCAAYCLAQRQTISSLQSCFINNGGDPFCNALFNATATAAVSSASSTGASSTGTRTGTATGSSASSTSSPGAAVKTMKVSTGGVSVIALTLNNPNVSASAKEHARHVLEDQFGDVIEQVNVPGGEAAPTQAEPGAPSGGGPGKYGSENVTTSRGDQRNRTNVVRGYKAAAHNKANTDQGRQHARSALEDMGVNPEE</sequence>
<evidence type="ECO:0000256" key="1">
    <source>
        <dbReference type="SAM" id="MobiDB-lite"/>
    </source>
</evidence>
<organism evidence="2 3">
    <name type="scientific">Talaromyces marneffei (strain ATCC 18224 / CBS 334.59 / QM 7333)</name>
    <name type="common">Penicillium marneffei</name>
    <dbReference type="NCBI Taxonomy" id="441960"/>
    <lineage>
        <taxon>Eukaryota</taxon>
        <taxon>Fungi</taxon>
        <taxon>Dikarya</taxon>
        <taxon>Ascomycota</taxon>
        <taxon>Pezizomycotina</taxon>
        <taxon>Eurotiomycetes</taxon>
        <taxon>Eurotiomycetidae</taxon>
        <taxon>Eurotiales</taxon>
        <taxon>Trichocomaceae</taxon>
        <taxon>Talaromyces</taxon>
        <taxon>Talaromyces sect. Talaromyces</taxon>
    </lineage>
</organism>
<dbReference type="AlphaFoldDB" id="B6QU92"/>
<dbReference type="EMBL" id="DS995905">
    <property type="protein sequence ID" value="EEA19911.1"/>
    <property type="molecule type" value="Genomic_DNA"/>
</dbReference>
<gene>
    <name evidence="2" type="ORF">PMAA_006780</name>
</gene>
<dbReference type="VEuPathDB" id="FungiDB:PMAA_006780"/>
<reference evidence="3" key="1">
    <citation type="journal article" date="2015" name="Genome Announc.">
        <title>Genome sequence of the AIDS-associated pathogen Penicillium marneffei (ATCC18224) and its near taxonomic relative Talaromyces stipitatus (ATCC10500).</title>
        <authorList>
            <person name="Nierman W.C."/>
            <person name="Fedorova-Abrams N.D."/>
            <person name="Andrianopoulos A."/>
        </authorList>
    </citation>
    <scope>NUCLEOTIDE SEQUENCE [LARGE SCALE GENOMIC DNA]</scope>
    <source>
        <strain evidence="3">ATCC 18224 / CBS 334.59 / QM 7333</strain>
    </source>
</reference>
<dbReference type="GO" id="GO:0005737">
    <property type="term" value="C:cytoplasm"/>
    <property type="evidence" value="ECO:0007669"/>
    <property type="project" value="TreeGrafter"/>
</dbReference>
<dbReference type="PANTHER" id="PTHR36576">
    <property type="entry name" value="UPF0654 PROTEIN C11D3.01C-RELATED"/>
    <property type="match status" value="1"/>
</dbReference>
<dbReference type="InterPro" id="IPR052670">
    <property type="entry name" value="UPF0654_domain"/>
</dbReference>
<proteinExistence type="predicted"/>
<keyword evidence="3" id="KW-1185">Reference proteome</keyword>
<dbReference type="OrthoDB" id="5419162at2759"/>
<name>B6QU92_TALMQ</name>
<protein>
    <submittedName>
        <fullName evidence="2">Uncharacterized protein</fullName>
    </submittedName>
</protein>
<dbReference type="STRING" id="441960.B6QU92"/>
<accession>B6QU92</accession>
<feature type="region of interest" description="Disordered" evidence="1">
    <location>
        <begin position="186"/>
        <end position="258"/>
    </location>
</feature>
<dbReference type="Pfam" id="PF10346">
    <property type="entry name" value="Con-6"/>
    <property type="match status" value="2"/>
</dbReference>
<evidence type="ECO:0000313" key="2">
    <source>
        <dbReference type="EMBL" id="EEA19911.1"/>
    </source>
</evidence>